<feature type="signal peptide" evidence="3">
    <location>
        <begin position="1"/>
        <end position="18"/>
    </location>
</feature>
<protein>
    <submittedName>
        <fullName evidence="4">Uncharacterized protein</fullName>
    </submittedName>
</protein>
<feature type="compositionally biased region" description="Low complexity" evidence="1">
    <location>
        <begin position="324"/>
        <end position="333"/>
    </location>
</feature>
<keyword evidence="2" id="KW-0812">Transmembrane</keyword>
<keyword evidence="2" id="KW-1133">Transmembrane helix</keyword>
<gene>
    <name evidence="4" type="ORF">MAR_004843</name>
</gene>
<feature type="region of interest" description="Disordered" evidence="1">
    <location>
        <begin position="324"/>
        <end position="370"/>
    </location>
</feature>
<evidence type="ECO:0000313" key="4">
    <source>
        <dbReference type="EMBL" id="WAR14738.1"/>
    </source>
</evidence>
<evidence type="ECO:0000256" key="1">
    <source>
        <dbReference type="SAM" id="MobiDB-lite"/>
    </source>
</evidence>
<evidence type="ECO:0000313" key="5">
    <source>
        <dbReference type="Proteomes" id="UP001164746"/>
    </source>
</evidence>
<keyword evidence="5" id="KW-1185">Reference proteome</keyword>
<organism evidence="4 5">
    <name type="scientific">Mya arenaria</name>
    <name type="common">Soft-shell clam</name>
    <dbReference type="NCBI Taxonomy" id="6604"/>
    <lineage>
        <taxon>Eukaryota</taxon>
        <taxon>Metazoa</taxon>
        <taxon>Spiralia</taxon>
        <taxon>Lophotrochozoa</taxon>
        <taxon>Mollusca</taxon>
        <taxon>Bivalvia</taxon>
        <taxon>Autobranchia</taxon>
        <taxon>Heteroconchia</taxon>
        <taxon>Euheterodonta</taxon>
        <taxon>Imparidentia</taxon>
        <taxon>Neoheterodontei</taxon>
        <taxon>Myida</taxon>
        <taxon>Myoidea</taxon>
        <taxon>Myidae</taxon>
        <taxon>Mya</taxon>
    </lineage>
</organism>
<sequence length="622" mass="70610">MDIFALLFLFALPDFCIFVEDAGYHKLLPLSRHRYYISEQETEWGNSTCTLALPNLDYNDLGIFAETEKDTNWFMDWFIPSSTQFRIRCNKLNDSGALLAHNISECRWKSGCDTFAIRKKDDENIKCKCLNSSVVASESKCTSTCKAADAYKCGKEGQDYFSIYTVQNATRCFKHCGYASKRCLNRIGYNSIIWSICVQPNMQNIVCSDRPFTDMNGSVWDIGTEVSSSADAGEKCFAKGLFPATLRHIESSMISNSSTYWTSIIRMNSMIRTDETFYTDGPRLYAYIIKFDGHRLGVKFDDGRSNIRRKSLCETPTFVTTTATTKEGDTTSTLNFPETTEDTRTIPKATTTEGHPTSKIPETTETSSTKPKVDQRVPVVEISASVLALIGFGILIVIILRKRGWLRCFDDSKNENKESPVKFTNTDCTESQTRDGPKADQDQGYSVTEDMPTKNKTSGKGQMMCDYVDVNNMSVTKNIPRNIQHTANVHNNVNQGLEVYDHLKHFGMQDHDISQPIHDYDSTTATFSGNQDDTYNHLSMNESPNHRRNTDNVYGVQNKGELDQIYNQLNERPERKHTLENIYGLQDKNETEYDTTVETPVTCKDRSEKTTGVNYDKVNKNW</sequence>
<accession>A0ABY7F1W6</accession>
<keyword evidence="3" id="KW-0732">Signal</keyword>
<reference evidence="4" key="1">
    <citation type="submission" date="2022-11" db="EMBL/GenBank/DDBJ databases">
        <title>Centuries of genome instability and evolution in soft-shell clam transmissible cancer (bioRxiv).</title>
        <authorList>
            <person name="Hart S.F.M."/>
            <person name="Yonemitsu M.A."/>
            <person name="Giersch R.M."/>
            <person name="Beal B.F."/>
            <person name="Arriagada G."/>
            <person name="Davis B.W."/>
            <person name="Ostrander E.A."/>
            <person name="Goff S.P."/>
            <person name="Metzger M.J."/>
        </authorList>
    </citation>
    <scope>NUCLEOTIDE SEQUENCE</scope>
    <source>
        <strain evidence="4">MELC-2E11</strain>
        <tissue evidence="4">Siphon/mantle</tissue>
    </source>
</reference>
<feature type="compositionally biased region" description="Basic and acidic residues" evidence="1">
    <location>
        <begin position="432"/>
        <end position="441"/>
    </location>
</feature>
<feature type="chain" id="PRO_5047548766" evidence="3">
    <location>
        <begin position="19"/>
        <end position="622"/>
    </location>
</feature>
<keyword evidence="2" id="KW-0472">Membrane</keyword>
<dbReference type="Proteomes" id="UP001164746">
    <property type="component" value="Chromosome 9"/>
</dbReference>
<name>A0ABY7F1W6_MYAAR</name>
<feature type="compositionally biased region" description="Polar residues" evidence="1">
    <location>
        <begin position="422"/>
        <end position="431"/>
    </location>
</feature>
<evidence type="ECO:0000256" key="3">
    <source>
        <dbReference type="SAM" id="SignalP"/>
    </source>
</evidence>
<dbReference type="EMBL" id="CP111020">
    <property type="protein sequence ID" value="WAR14738.1"/>
    <property type="molecule type" value="Genomic_DNA"/>
</dbReference>
<feature type="compositionally biased region" description="Polar residues" evidence="1">
    <location>
        <begin position="348"/>
        <end position="370"/>
    </location>
</feature>
<feature type="transmembrane region" description="Helical" evidence="2">
    <location>
        <begin position="382"/>
        <end position="400"/>
    </location>
</feature>
<feature type="region of interest" description="Disordered" evidence="1">
    <location>
        <begin position="416"/>
        <end position="460"/>
    </location>
</feature>
<evidence type="ECO:0000256" key="2">
    <source>
        <dbReference type="SAM" id="Phobius"/>
    </source>
</evidence>
<proteinExistence type="predicted"/>